<comment type="caution">
    <text evidence="2">The sequence shown here is derived from an EMBL/GenBank/DDBJ whole genome shotgun (WGS) entry which is preliminary data.</text>
</comment>
<dbReference type="AlphaFoldDB" id="A0A5S5C9V0"/>
<dbReference type="EMBL" id="VNHU01000003">
    <property type="protein sequence ID" value="TYP75146.1"/>
    <property type="molecule type" value="Genomic_DNA"/>
</dbReference>
<evidence type="ECO:0000313" key="3">
    <source>
        <dbReference type="Proteomes" id="UP000324376"/>
    </source>
</evidence>
<dbReference type="InterPro" id="IPR001296">
    <property type="entry name" value="Glyco_trans_1"/>
</dbReference>
<accession>A0A5S5C9V0</accession>
<dbReference type="OrthoDB" id="9811239at2"/>
<name>A0A5S5C9V0_9FLAO</name>
<dbReference type="PANTHER" id="PTHR12526">
    <property type="entry name" value="GLYCOSYLTRANSFERASE"/>
    <property type="match status" value="1"/>
</dbReference>
<sequence length="365" mass="42142">MKVVYLTNQICGAGGLERVLSIKANYLTEALNYEIHIITLNQKNANVFYHFSDRIKLHDLEVEGNSINYILNYIKKLNVCISKIQPDLISVCDDGLKGFFVPKVLRYKCPMIYERHASKMIFKNKKDPSFFDKIKISAVEKLMDFGAKSYDAFVVLTQYNLSEWCLKNIKVIPNPLSFYPEKQSSLKNLKVITVGNHGYQKGYDLLLQIWKKVIDQHPNWTLDIYGKVDSKKKHYRLAEQLNICEYVNFYAPVKNIEEKYQEASIYAMTSRSEGFGMVLIEAMALGLPCIAFDCPCGPRDIIENLHNGFLIREGDIEGYAKRLIELIEDEELRIRCGSNARKTANNYEVEKIVAQWDLLFKNLTK</sequence>
<dbReference type="Proteomes" id="UP000324376">
    <property type="component" value="Unassembled WGS sequence"/>
</dbReference>
<evidence type="ECO:0000259" key="1">
    <source>
        <dbReference type="Pfam" id="PF00534"/>
    </source>
</evidence>
<dbReference type="CDD" id="cd03820">
    <property type="entry name" value="GT4_AmsD-like"/>
    <property type="match status" value="1"/>
</dbReference>
<proteinExistence type="predicted"/>
<dbReference type="SUPFAM" id="SSF53756">
    <property type="entry name" value="UDP-Glycosyltransferase/glycogen phosphorylase"/>
    <property type="match status" value="1"/>
</dbReference>
<keyword evidence="3" id="KW-1185">Reference proteome</keyword>
<protein>
    <submittedName>
        <fullName evidence="2">Glycosyltransferase involved in cell wall biosynthesis</fullName>
    </submittedName>
</protein>
<keyword evidence="2" id="KW-0808">Transferase</keyword>
<dbReference type="RefSeq" id="WP_148782143.1">
    <property type="nucleotide sequence ID" value="NZ_VNHU01000003.1"/>
</dbReference>
<dbReference type="GO" id="GO:0016757">
    <property type="term" value="F:glycosyltransferase activity"/>
    <property type="evidence" value="ECO:0007669"/>
    <property type="project" value="InterPro"/>
</dbReference>
<feature type="domain" description="Glycosyl transferase family 1" evidence="1">
    <location>
        <begin position="185"/>
        <end position="342"/>
    </location>
</feature>
<dbReference type="Gene3D" id="3.40.50.2000">
    <property type="entry name" value="Glycogen Phosphorylase B"/>
    <property type="match status" value="2"/>
</dbReference>
<evidence type="ECO:0000313" key="2">
    <source>
        <dbReference type="EMBL" id="TYP75146.1"/>
    </source>
</evidence>
<dbReference type="PANTHER" id="PTHR12526:SF630">
    <property type="entry name" value="GLYCOSYLTRANSFERASE"/>
    <property type="match status" value="1"/>
</dbReference>
<dbReference type="Pfam" id="PF00534">
    <property type="entry name" value="Glycos_transf_1"/>
    <property type="match status" value="1"/>
</dbReference>
<organism evidence="2 3">
    <name type="scientific">Aquimarina intermedia</name>
    <dbReference type="NCBI Taxonomy" id="350814"/>
    <lineage>
        <taxon>Bacteria</taxon>
        <taxon>Pseudomonadati</taxon>
        <taxon>Bacteroidota</taxon>
        <taxon>Flavobacteriia</taxon>
        <taxon>Flavobacteriales</taxon>
        <taxon>Flavobacteriaceae</taxon>
        <taxon>Aquimarina</taxon>
    </lineage>
</organism>
<reference evidence="2 3" key="1">
    <citation type="submission" date="2019-07" db="EMBL/GenBank/DDBJ databases">
        <title>Genomic Encyclopedia of Archaeal and Bacterial Type Strains, Phase II (KMG-II): from individual species to whole genera.</title>
        <authorList>
            <person name="Goeker M."/>
        </authorList>
    </citation>
    <scope>NUCLEOTIDE SEQUENCE [LARGE SCALE GENOMIC DNA]</scope>
    <source>
        <strain evidence="2 3">DSM 17527</strain>
    </source>
</reference>
<gene>
    <name evidence="2" type="ORF">BD809_103210</name>
</gene>